<gene>
    <name evidence="1" type="ORF">SAMN02910417_01026</name>
</gene>
<evidence type="ECO:0000313" key="1">
    <source>
        <dbReference type="EMBL" id="SDB13392.1"/>
    </source>
</evidence>
<protein>
    <submittedName>
        <fullName evidence="1">Uncharacterized protein</fullName>
    </submittedName>
</protein>
<dbReference type="Proteomes" id="UP000199228">
    <property type="component" value="Unassembled WGS sequence"/>
</dbReference>
<sequence>MIYNMEKDTLKVTSFSNFFKSDSNYEIICKHFDDIDDYDKDKIKAYMVVFDKAYKKDK</sequence>
<evidence type="ECO:0000313" key="2">
    <source>
        <dbReference type="Proteomes" id="UP000199228"/>
    </source>
</evidence>
<accession>A0A1G6AYF2</accession>
<name>A0A1G6AYF2_EUBOX</name>
<organism evidence="1 2">
    <name type="scientific">Eubacterium oxidoreducens</name>
    <dbReference type="NCBI Taxonomy" id="1732"/>
    <lineage>
        <taxon>Bacteria</taxon>
        <taxon>Bacillati</taxon>
        <taxon>Bacillota</taxon>
        <taxon>Clostridia</taxon>
        <taxon>Eubacteriales</taxon>
        <taxon>Eubacteriaceae</taxon>
        <taxon>Eubacterium</taxon>
    </lineage>
</organism>
<proteinExistence type="predicted"/>
<dbReference type="AlphaFoldDB" id="A0A1G6AYF2"/>
<dbReference type="EMBL" id="FMXR01000007">
    <property type="protein sequence ID" value="SDB13392.1"/>
    <property type="molecule type" value="Genomic_DNA"/>
</dbReference>
<dbReference type="STRING" id="1732.SAMN02910417_01026"/>
<keyword evidence="2" id="KW-1185">Reference proteome</keyword>
<reference evidence="1 2" key="1">
    <citation type="submission" date="2016-10" db="EMBL/GenBank/DDBJ databases">
        <authorList>
            <person name="de Groot N.N."/>
        </authorList>
    </citation>
    <scope>NUCLEOTIDE SEQUENCE [LARGE SCALE GENOMIC DNA]</scope>
    <source>
        <strain evidence="1 2">DSM 3217</strain>
    </source>
</reference>